<dbReference type="CDD" id="cd13166">
    <property type="entry name" value="PTB_CCM2"/>
    <property type="match status" value="1"/>
</dbReference>
<dbReference type="CDD" id="cd13516">
    <property type="entry name" value="HHD_CCM2"/>
    <property type="match status" value="1"/>
</dbReference>
<reference evidence="4" key="1">
    <citation type="submission" date="2025-08" db="UniProtKB">
        <authorList>
            <consortium name="Ensembl"/>
        </authorList>
    </citation>
    <scope>IDENTIFICATION</scope>
</reference>
<dbReference type="InterPro" id="IPR011993">
    <property type="entry name" value="PH-like_dom_sf"/>
</dbReference>
<feature type="region of interest" description="Disordered" evidence="2">
    <location>
        <begin position="1"/>
        <end position="217"/>
    </location>
</feature>
<evidence type="ECO:0000313" key="4">
    <source>
        <dbReference type="Ensembl" id="ENSACDP00005023657.1"/>
    </source>
</evidence>
<feature type="compositionally biased region" description="Pro residues" evidence="2">
    <location>
        <begin position="155"/>
        <end position="167"/>
    </location>
</feature>
<dbReference type="Gene3D" id="1.20.1160.20">
    <property type="match status" value="1"/>
</dbReference>
<name>A0A8B9IPK5_ANSCY</name>
<dbReference type="PANTHER" id="PTHR21642">
    <property type="entry name" value="CEREBRAL CAVERNOUS MALFORMATIONS PROTEIN 2 HOMOLOG"/>
    <property type="match status" value="1"/>
</dbReference>
<dbReference type="InterPro" id="IPR026159">
    <property type="entry name" value="Malcavernin"/>
</dbReference>
<comment type="similarity">
    <text evidence="1">Belongs to the CCM2 family.</text>
</comment>
<reference evidence="4" key="2">
    <citation type="submission" date="2025-09" db="UniProtKB">
        <authorList>
            <consortium name="Ensembl"/>
        </authorList>
    </citation>
    <scope>IDENTIFICATION</scope>
</reference>
<dbReference type="Ensembl" id="ENSACDT00005028297.1">
    <property type="protein sequence ID" value="ENSACDP00005023657.1"/>
    <property type="gene ID" value="ENSACDG00005017185.1"/>
</dbReference>
<evidence type="ECO:0000259" key="3">
    <source>
        <dbReference type="Pfam" id="PF16545"/>
    </source>
</evidence>
<dbReference type="Pfam" id="PF16545">
    <property type="entry name" value="CCM2_C"/>
    <property type="match status" value="1"/>
</dbReference>
<dbReference type="FunFam" id="1.20.1160.20:FF:000004">
    <property type="entry name" value="Cerebral cavernous malformation 2"/>
    <property type="match status" value="1"/>
</dbReference>
<dbReference type="InterPro" id="IPR032375">
    <property type="entry name" value="CCM2_C"/>
</dbReference>
<feature type="domain" description="Cerebral cavernous malformations 2 harmonin-homology" evidence="3">
    <location>
        <begin position="639"/>
        <end position="738"/>
    </location>
</feature>
<dbReference type="Proteomes" id="UP000694521">
    <property type="component" value="Unplaced"/>
</dbReference>
<feature type="region of interest" description="Disordered" evidence="2">
    <location>
        <begin position="224"/>
        <end position="243"/>
    </location>
</feature>
<organism evidence="4 5">
    <name type="scientific">Anser cygnoides</name>
    <name type="common">Swan goose</name>
    <dbReference type="NCBI Taxonomy" id="8845"/>
    <lineage>
        <taxon>Eukaryota</taxon>
        <taxon>Metazoa</taxon>
        <taxon>Chordata</taxon>
        <taxon>Craniata</taxon>
        <taxon>Vertebrata</taxon>
        <taxon>Euteleostomi</taxon>
        <taxon>Archelosauria</taxon>
        <taxon>Archosauria</taxon>
        <taxon>Dinosauria</taxon>
        <taxon>Saurischia</taxon>
        <taxon>Theropoda</taxon>
        <taxon>Coelurosauria</taxon>
        <taxon>Aves</taxon>
        <taxon>Neognathae</taxon>
        <taxon>Galloanserae</taxon>
        <taxon>Anseriformes</taxon>
        <taxon>Anatidae</taxon>
        <taxon>Anserinae</taxon>
        <taxon>Anser</taxon>
    </lineage>
</organism>
<proteinExistence type="inferred from homology"/>
<sequence length="796" mass="86866">MAGEVPPVRGAGPPLALPRRSSRQGRGARAGCGVPGRKLPDAAPSQLSQAELTPCRRPWSPSNPRTHSGPRAPWAAAGSGCFGGSCTGSSWSLPPWQGHSQAGQDGGSEGQGAPGGSHREGAAVGPWEPRGSEGQGLLCCLVPGHPQPQSRSRPSPSPVPVPAPVPVPVSSQFHRSPSPSLSPVPVPVLSQSRPSPAQPSPAPPAGQELTSEPSWWSFRHRKTTKALDGEDGGSAMDGEAKRGKKGFVSPIKRLVFPKAARKPALRSSVYRRPLHSVPLYPPDYLIDPQILLHDYVEKEVKFLGHLTWVTASLNPSSRDEVLQLLDTARQLKELPLQTTPEQDSILSLSARCLLLTWRDDEELILRIPTHEIAAASYLRDDALHLLILKTGLGVDPVPAGAHPEAAPVGVPEAAPAEKRPGGAWPEPGRLGGPMERRHTICSLDWRASRGGQEGRQGGSLERRRGGSWERRQRGRPSGSWERRQPCGGSWERRRAGTAGGSWERGTGFGSWERRHASSNPLDPQEPCPDAYSNLVILAVPNRDAAEESCALICQVFQIIYGDQSIECVDRAGYHYTSTPTRPWLSSRSESCRTDGTYGYDADFSCCSSFNGSETFEAYYSGASSPSFHQSHHSLATACSGSDQSSAGLEQLQDYMVTLRNKLSPQEIQQFALMLREYRLGTPVQEYCADLLRLYGDRRKFLLLGMRPFIPDQDIGYFETFLESIGIREGGILTDSFGRIKRSMSNTSASAVRSYDSWSLRSESESFNRMITDITHDIEALARDEEEEEEEEEDNYL</sequence>
<dbReference type="Gene3D" id="2.30.29.30">
    <property type="entry name" value="Pleckstrin-homology domain (PH domain)/Phosphotyrosine-binding domain (PTB)"/>
    <property type="match status" value="1"/>
</dbReference>
<gene>
    <name evidence="4" type="primary">CCM2L</name>
</gene>
<dbReference type="GO" id="GO:0003007">
    <property type="term" value="P:heart morphogenesis"/>
    <property type="evidence" value="ECO:0007669"/>
    <property type="project" value="TreeGrafter"/>
</dbReference>
<keyword evidence="5" id="KW-1185">Reference proteome</keyword>
<evidence type="ECO:0000256" key="1">
    <source>
        <dbReference type="ARBA" id="ARBA00010822"/>
    </source>
</evidence>
<feature type="compositionally biased region" description="Basic and acidic residues" evidence="2">
    <location>
        <begin position="460"/>
        <end position="471"/>
    </location>
</feature>
<dbReference type="PANTHER" id="PTHR21642:SF2">
    <property type="entry name" value="CEREBRAL CAVERNOUS MALFORMATIONS 2 PROTEIN-LIKE"/>
    <property type="match status" value="1"/>
</dbReference>
<dbReference type="AlphaFoldDB" id="A0A8B9IPK5"/>
<feature type="compositionally biased region" description="Basic and acidic residues" evidence="2">
    <location>
        <begin position="480"/>
        <end position="494"/>
    </location>
</feature>
<feature type="region of interest" description="Disordered" evidence="2">
    <location>
        <begin position="412"/>
        <end position="525"/>
    </location>
</feature>
<feature type="compositionally biased region" description="Gly residues" evidence="2">
    <location>
        <begin position="104"/>
        <end position="115"/>
    </location>
</feature>
<evidence type="ECO:0000313" key="5">
    <source>
        <dbReference type="Proteomes" id="UP000694521"/>
    </source>
</evidence>
<accession>A0A8B9IPK5</accession>
<protein>
    <submittedName>
        <fullName evidence="4">CCM2 like scaffold protein</fullName>
    </submittedName>
</protein>
<evidence type="ECO:0000256" key="2">
    <source>
        <dbReference type="SAM" id="MobiDB-lite"/>
    </source>
</evidence>
<feature type="compositionally biased region" description="Low complexity" evidence="2">
    <location>
        <begin position="168"/>
        <end position="179"/>
    </location>
</feature>